<keyword evidence="2" id="KW-0238">DNA-binding</keyword>
<organism evidence="6 7">
    <name type="scientific">Shinella lacus</name>
    <dbReference type="NCBI Taxonomy" id="2654216"/>
    <lineage>
        <taxon>Bacteria</taxon>
        <taxon>Pseudomonadati</taxon>
        <taxon>Pseudomonadota</taxon>
        <taxon>Alphaproteobacteria</taxon>
        <taxon>Hyphomicrobiales</taxon>
        <taxon>Rhizobiaceae</taxon>
        <taxon>Shinella</taxon>
    </lineage>
</organism>
<dbReference type="EMBL" id="WHSB02000003">
    <property type="protein sequence ID" value="MCQ4630458.1"/>
    <property type="molecule type" value="Genomic_DNA"/>
</dbReference>
<keyword evidence="1" id="KW-0805">Transcription regulation</keyword>
<evidence type="ECO:0000256" key="3">
    <source>
        <dbReference type="ARBA" id="ARBA00023163"/>
    </source>
</evidence>
<dbReference type="InterPro" id="IPR050707">
    <property type="entry name" value="HTH_MetabolicPath_Reg"/>
</dbReference>
<dbReference type="PROSITE" id="PS51077">
    <property type="entry name" value="HTH_ICLR"/>
    <property type="match status" value="1"/>
</dbReference>
<dbReference type="Gene3D" id="3.30.450.40">
    <property type="match status" value="1"/>
</dbReference>
<dbReference type="InterPro" id="IPR036390">
    <property type="entry name" value="WH_DNA-bd_sf"/>
</dbReference>
<gene>
    <name evidence="6" type="ORF">GB927_010445</name>
</gene>
<dbReference type="SUPFAM" id="SSF46785">
    <property type="entry name" value="Winged helix' DNA-binding domain"/>
    <property type="match status" value="1"/>
</dbReference>
<proteinExistence type="predicted"/>
<dbReference type="Pfam" id="PF01614">
    <property type="entry name" value="IclR_C"/>
    <property type="match status" value="1"/>
</dbReference>
<dbReference type="InterPro" id="IPR029016">
    <property type="entry name" value="GAF-like_dom_sf"/>
</dbReference>
<dbReference type="InterPro" id="IPR036388">
    <property type="entry name" value="WH-like_DNA-bd_sf"/>
</dbReference>
<dbReference type="SUPFAM" id="SSF55781">
    <property type="entry name" value="GAF domain-like"/>
    <property type="match status" value="1"/>
</dbReference>
<dbReference type="Pfam" id="PF09339">
    <property type="entry name" value="HTH_IclR"/>
    <property type="match status" value="1"/>
</dbReference>
<dbReference type="InterPro" id="IPR014757">
    <property type="entry name" value="Tscrpt_reg_IclR_C"/>
</dbReference>
<protein>
    <submittedName>
        <fullName evidence="6">IclR family transcriptional regulator</fullName>
    </submittedName>
</protein>
<dbReference type="RefSeq" id="WP_256116726.1">
    <property type="nucleotide sequence ID" value="NZ_WHSB02000003.1"/>
</dbReference>
<evidence type="ECO:0000256" key="1">
    <source>
        <dbReference type="ARBA" id="ARBA00023015"/>
    </source>
</evidence>
<feature type="domain" description="HTH iclR-type" evidence="4">
    <location>
        <begin position="4"/>
        <end position="67"/>
    </location>
</feature>
<dbReference type="PANTHER" id="PTHR30136">
    <property type="entry name" value="HELIX-TURN-HELIX TRANSCRIPTIONAL REGULATOR, ICLR FAMILY"/>
    <property type="match status" value="1"/>
</dbReference>
<evidence type="ECO:0000256" key="2">
    <source>
        <dbReference type="ARBA" id="ARBA00023125"/>
    </source>
</evidence>
<dbReference type="PROSITE" id="PS51078">
    <property type="entry name" value="ICLR_ED"/>
    <property type="match status" value="1"/>
</dbReference>
<evidence type="ECO:0000259" key="4">
    <source>
        <dbReference type="PROSITE" id="PS51077"/>
    </source>
</evidence>
<dbReference type="Proteomes" id="UP000996601">
    <property type="component" value="Unassembled WGS sequence"/>
</dbReference>
<keyword evidence="7" id="KW-1185">Reference proteome</keyword>
<evidence type="ECO:0000313" key="6">
    <source>
        <dbReference type="EMBL" id="MCQ4630458.1"/>
    </source>
</evidence>
<sequence>MILNEAVVRAIDIISLIAASSRPLTLSEICKKTGIPKTSAFGIVNTLVHKRALEIADDQVKSFRIGLGILETTLAALSESDLLKAARPTLEELNGLIGETILFAVEDNGQMVFLDMLQGEAYLRAIVKLGTRVEMHCSAIGKAVLAAMPEIELLTFLNDSPLMKKTTHTITSRAELMKDLQATRQRKFSLDDEENVEDVRCVGAPIYSRSRKVIAGVSITTHASRVDRDKLEYYGALIHNAALKISRRMGFSETDLYWNELASTG</sequence>
<dbReference type="PANTHER" id="PTHR30136:SF24">
    <property type="entry name" value="HTH-TYPE TRANSCRIPTIONAL REPRESSOR ALLR"/>
    <property type="match status" value="1"/>
</dbReference>
<reference evidence="6" key="1">
    <citation type="submission" date="2021-07" db="EMBL/GenBank/DDBJ databases">
        <title>Shinella sp. nov., a novel member of the genus Shinella from water.</title>
        <authorList>
            <person name="Deng Y."/>
        </authorList>
    </citation>
    <scope>NUCLEOTIDE SEQUENCE</scope>
    <source>
        <strain evidence="6">CPCC 100929</strain>
    </source>
</reference>
<feature type="domain" description="IclR-ED" evidence="5">
    <location>
        <begin position="68"/>
        <end position="251"/>
    </location>
</feature>
<dbReference type="Gene3D" id="1.10.10.10">
    <property type="entry name" value="Winged helix-like DNA-binding domain superfamily/Winged helix DNA-binding domain"/>
    <property type="match status" value="1"/>
</dbReference>
<keyword evidence="3" id="KW-0804">Transcription</keyword>
<dbReference type="InterPro" id="IPR005471">
    <property type="entry name" value="Tscrpt_reg_IclR_N"/>
</dbReference>
<comment type="caution">
    <text evidence="6">The sequence shown here is derived from an EMBL/GenBank/DDBJ whole genome shotgun (WGS) entry which is preliminary data.</text>
</comment>
<dbReference type="SMART" id="SM00346">
    <property type="entry name" value="HTH_ICLR"/>
    <property type="match status" value="1"/>
</dbReference>
<name>A0ABT1R5K2_9HYPH</name>
<evidence type="ECO:0000259" key="5">
    <source>
        <dbReference type="PROSITE" id="PS51078"/>
    </source>
</evidence>
<evidence type="ECO:0000313" key="7">
    <source>
        <dbReference type="Proteomes" id="UP000996601"/>
    </source>
</evidence>
<accession>A0ABT1R5K2</accession>